<name>A0A6J6INZ1_9ZZZZ</name>
<proteinExistence type="predicted"/>
<organism evidence="1">
    <name type="scientific">freshwater metagenome</name>
    <dbReference type="NCBI Taxonomy" id="449393"/>
    <lineage>
        <taxon>unclassified sequences</taxon>
        <taxon>metagenomes</taxon>
        <taxon>ecological metagenomes</taxon>
    </lineage>
</organism>
<evidence type="ECO:0000313" key="1">
    <source>
        <dbReference type="EMBL" id="CAB4626226.1"/>
    </source>
</evidence>
<dbReference type="AlphaFoldDB" id="A0A6J6INZ1"/>
<accession>A0A6J6INZ1</accession>
<protein>
    <submittedName>
        <fullName evidence="1">Unannotated protein</fullName>
    </submittedName>
</protein>
<reference evidence="1" key="1">
    <citation type="submission" date="2020-05" db="EMBL/GenBank/DDBJ databases">
        <authorList>
            <person name="Chiriac C."/>
            <person name="Salcher M."/>
            <person name="Ghai R."/>
            <person name="Kavagutti S V."/>
        </authorList>
    </citation>
    <scope>NUCLEOTIDE SEQUENCE</scope>
</reference>
<dbReference type="EMBL" id="CAEZVB010000066">
    <property type="protein sequence ID" value="CAB4626226.1"/>
    <property type="molecule type" value="Genomic_DNA"/>
</dbReference>
<gene>
    <name evidence="1" type="ORF">UFOPK1908_01189</name>
</gene>
<sequence>MTMLPKTPTEEFEAELNRVLTRLRSMSIEKLSSVDQVFKELSTALLQCSASLGDQAPVALPDIQPRAYVDVITVLAQDLKNAAIDETQLVAGTSALAVARRALP</sequence>